<evidence type="ECO:0008006" key="2">
    <source>
        <dbReference type="Google" id="ProtNLM"/>
    </source>
</evidence>
<name>A0A3B0RJT1_9ZZZZ</name>
<dbReference type="EMBL" id="UOEA01000045">
    <property type="protein sequence ID" value="VAV83675.1"/>
    <property type="molecule type" value="Genomic_DNA"/>
</dbReference>
<dbReference type="Pfam" id="PF12261">
    <property type="entry name" value="T_hemolysin"/>
    <property type="match status" value="1"/>
</dbReference>
<organism evidence="1">
    <name type="scientific">hydrothermal vent metagenome</name>
    <dbReference type="NCBI Taxonomy" id="652676"/>
    <lineage>
        <taxon>unclassified sequences</taxon>
        <taxon>metagenomes</taxon>
        <taxon>ecological metagenomes</taxon>
    </lineage>
</organism>
<gene>
    <name evidence="1" type="ORF">MNBD_DELTA01-949</name>
</gene>
<protein>
    <recommendedName>
        <fullName evidence="2">Thermostable hemolysin delta-VPH</fullName>
    </recommendedName>
</protein>
<dbReference type="AlphaFoldDB" id="A0A3B0RJT1"/>
<proteinExistence type="predicted"/>
<evidence type="ECO:0000313" key="1">
    <source>
        <dbReference type="EMBL" id="VAV83675.1"/>
    </source>
</evidence>
<accession>A0A3B0RJT1</accession>
<reference evidence="1" key="1">
    <citation type="submission" date="2018-06" db="EMBL/GenBank/DDBJ databases">
        <authorList>
            <person name="Zhirakovskaya E."/>
        </authorList>
    </citation>
    <scope>NUCLEOTIDE SEQUENCE</scope>
</reference>
<dbReference type="InterPro" id="IPR022050">
    <property type="entry name" value="T_hemolysin"/>
</dbReference>
<sequence length="241" mass="27136">MHIESPEKLDLLLIDKSAARRSEVEEFSKNIYRRFYSAELTTFPDELLAITYGTKEIISCIGITSAAISPLYLEQYIGGPIEREIAAITRRSVEREEIVEIGTLAIRSKSTCRMIISALAGVLVKRKKKFLVFTAVKTLRNTLTNLEVPFTTLARARATQVKDSSKWGSYYNASPEVIMIDIESCRVALRELMNNASTAVPLARAAQAKIKMRRAMKQLFIKGLTLEKAFTEESFKKVEGF</sequence>